<sequence length="74" mass="8205">MNTLIFIFIAVSCFAIAFVTNGGTGVFALLLCFISFVLGVNIHAQIVRDKAKNGELLEVGNKYYEVKYVKDKVE</sequence>
<organism evidence="2">
    <name type="scientific">Siphoviridae sp. cts9W16</name>
    <dbReference type="NCBI Taxonomy" id="2823603"/>
    <lineage>
        <taxon>Viruses</taxon>
        <taxon>Duplodnaviria</taxon>
        <taxon>Heunggongvirae</taxon>
        <taxon>Uroviricota</taxon>
        <taxon>Caudoviricetes</taxon>
    </lineage>
</organism>
<evidence type="ECO:0000256" key="1">
    <source>
        <dbReference type="SAM" id="Phobius"/>
    </source>
</evidence>
<proteinExistence type="predicted"/>
<keyword evidence="1" id="KW-1133">Transmembrane helix</keyword>
<dbReference type="EMBL" id="BK014644">
    <property type="protein sequence ID" value="DAD65478.1"/>
    <property type="molecule type" value="Genomic_DNA"/>
</dbReference>
<reference evidence="2" key="1">
    <citation type="journal article" date="2021" name="Proc. Natl. Acad. Sci. U.S.A.">
        <title>A Catalog of Tens of Thousands of Viruses from Human Metagenomes Reveals Hidden Associations with Chronic Diseases.</title>
        <authorList>
            <person name="Tisza M.J."/>
            <person name="Buck C.B."/>
        </authorList>
    </citation>
    <scope>NUCLEOTIDE SEQUENCE</scope>
    <source>
        <strain evidence="2">Cts9W16</strain>
    </source>
</reference>
<feature type="transmembrane region" description="Helical" evidence="1">
    <location>
        <begin position="25"/>
        <end position="44"/>
    </location>
</feature>
<name>A0A8S5L6S6_9CAUD</name>
<keyword evidence="1" id="KW-0472">Membrane</keyword>
<protein>
    <submittedName>
        <fullName evidence="2">Uncharacterized protein</fullName>
    </submittedName>
</protein>
<evidence type="ECO:0000313" key="2">
    <source>
        <dbReference type="EMBL" id="DAD65478.1"/>
    </source>
</evidence>
<accession>A0A8S5L6S6</accession>
<keyword evidence="1" id="KW-0812">Transmembrane</keyword>